<name>A0A9Q3BJ46_9BASI</name>
<dbReference type="AlphaFoldDB" id="A0A9Q3BJ46"/>
<comment type="pathway">
    <text evidence="2 14">Lipid metabolism; fatty acid biosynthesis.</text>
</comment>
<gene>
    <name evidence="15" type="ORF">O181_005632</name>
</gene>
<protein>
    <recommendedName>
        <fullName evidence="4 14">Very-long-chain (3R)-3-hydroxyacyl-CoA dehydratase</fullName>
        <ecNumber evidence="4 14">4.2.1.134</ecNumber>
    </recommendedName>
</protein>
<dbReference type="PANTHER" id="PTHR11035">
    <property type="entry name" value="VERY-LONG-CHAIN (3R)-3-HYDROXYACYL-COA DEHYDRATASE"/>
    <property type="match status" value="1"/>
</dbReference>
<evidence type="ECO:0000256" key="12">
    <source>
        <dbReference type="ARBA" id="ARBA00023239"/>
    </source>
</evidence>
<sequence>MKIKKPDCQRFFDSSERKPRIFSSSRRTPSSQSIDLARCLSSCPMVSQSCFAWAWILERIILQLFFQHPSSHWLGDLLLRAAQVDQKFGKSVKLIQSFAVLEVVHAALKLVRSGLLTTSMQVSSRLWIVWGILPTFPQLGSSPVYASMVLAWSFTEVIRYAHYTFGLANIQSDVLEWLRYSTFYVLYPLGAGSEALVMFFAFQAAKAAQLEQFIVNGILGLVCLWPPALAVMMKHMARQRKKYLQKCSKSSKMQ</sequence>
<evidence type="ECO:0000313" key="16">
    <source>
        <dbReference type="Proteomes" id="UP000765509"/>
    </source>
</evidence>
<evidence type="ECO:0000256" key="10">
    <source>
        <dbReference type="ARBA" id="ARBA00023136"/>
    </source>
</evidence>
<evidence type="ECO:0000256" key="2">
    <source>
        <dbReference type="ARBA" id="ARBA00005194"/>
    </source>
</evidence>
<dbReference type="EC" id="4.2.1.134" evidence="4 14"/>
<dbReference type="InterPro" id="IPR007482">
    <property type="entry name" value="Tyr_Pase-like_PTPLA"/>
</dbReference>
<dbReference type="GO" id="GO:0005789">
    <property type="term" value="C:endoplasmic reticulum membrane"/>
    <property type="evidence" value="ECO:0007669"/>
    <property type="project" value="UniProtKB-SubCell"/>
</dbReference>
<feature type="transmembrane region" description="Helical" evidence="14">
    <location>
        <begin position="214"/>
        <end position="233"/>
    </location>
</feature>
<keyword evidence="9 14" id="KW-0443">Lipid metabolism</keyword>
<evidence type="ECO:0000256" key="9">
    <source>
        <dbReference type="ARBA" id="ARBA00023098"/>
    </source>
</evidence>
<evidence type="ECO:0000256" key="13">
    <source>
        <dbReference type="ARBA" id="ARBA00036671"/>
    </source>
</evidence>
<keyword evidence="16" id="KW-1185">Reference proteome</keyword>
<evidence type="ECO:0000256" key="4">
    <source>
        <dbReference type="ARBA" id="ARBA00013122"/>
    </source>
</evidence>
<proteinExistence type="inferred from homology"/>
<keyword evidence="5 14" id="KW-0444">Lipid biosynthesis</keyword>
<comment type="catalytic activity">
    <reaction evidence="13 14">
        <text>a very-long-chain (3R)-3-hydroxyacyl-CoA = a very-long-chain (2E)-enoyl-CoA + H2O</text>
        <dbReference type="Rhea" id="RHEA:45812"/>
        <dbReference type="ChEBI" id="CHEBI:15377"/>
        <dbReference type="ChEBI" id="CHEBI:83728"/>
        <dbReference type="ChEBI" id="CHEBI:85440"/>
        <dbReference type="EC" id="4.2.1.134"/>
    </reaction>
</comment>
<evidence type="ECO:0000256" key="1">
    <source>
        <dbReference type="ARBA" id="ARBA00004141"/>
    </source>
</evidence>
<comment type="subcellular location">
    <subcellularLocation>
        <location evidence="14">Endoplasmic reticulum membrane</location>
        <topology evidence="14">Multi-pass membrane protein</topology>
    </subcellularLocation>
    <subcellularLocation>
        <location evidence="1">Membrane</location>
        <topology evidence="1">Multi-pass membrane protein</topology>
    </subcellularLocation>
</comment>
<keyword evidence="8 14" id="KW-1133">Transmembrane helix</keyword>
<evidence type="ECO:0000256" key="14">
    <source>
        <dbReference type="RuleBase" id="RU363109"/>
    </source>
</evidence>
<evidence type="ECO:0000313" key="15">
    <source>
        <dbReference type="EMBL" id="MBW0465917.1"/>
    </source>
</evidence>
<dbReference type="GO" id="GO:0030497">
    <property type="term" value="P:fatty acid elongation"/>
    <property type="evidence" value="ECO:0007669"/>
    <property type="project" value="TreeGrafter"/>
</dbReference>
<dbReference type="GO" id="GO:0102158">
    <property type="term" value="F:very-long-chain (3R)-3-hydroxyacyl-CoA dehydratase activity"/>
    <property type="evidence" value="ECO:0007669"/>
    <property type="project" value="UniProtKB-EC"/>
</dbReference>
<evidence type="ECO:0000256" key="6">
    <source>
        <dbReference type="ARBA" id="ARBA00022692"/>
    </source>
</evidence>
<keyword evidence="11 14" id="KW-0275">Fatty acid biosynthesis</keyword>
<keyword evidence="14" id="KW-0256">Endoplasmic reticulum</keyword>
<comment type="caution">
    <text evidence="14">Lacks conserved residue(s) required for the propagation of feature annotation.</text>
</comment>
<keyword evidence="12 14" id="KW-0456">Lyase</keyword>
<accession>A0A9Q3BJ46</accession>
<evidence type="ECO:0000256" key="5">
    <source>
        <dbReference type="ARBA" id="ARBA00022516"/>
    </source>
</evidence>
<dbReference type="OrthoDB" id="46988at2759"/>
<dbReference type="EMBL" id="AVOT02001161">
    <property type="protein sequence ID" value="MBW0465917.1"/>
    <property type="molecule type" value="Genomic_DNA"/>
</dbReference>
<evidence type="ECO:0000256" key="3">
    <source>
        <dbReference type="ARBA" id="ARBA00007811"/>
    </source>
</evidence>
<dbReference type="GO" id="GO:0030148">
    <property type="term" value="P:sphingolipid biosynthetic process"/>
    <property type="evidence" value="ECO:0007669"/>
    <property type="project" value="TreeGrafter"/>
</dbReference>
<comment type="caution">
    <text evidence="15">The sequence shown here is derived from an EMBL/GenBank/DDBJ whole genome shotgun (WGS) entry which is preliminary data.</text>
</comment>
<keyword evidence="6 14" id="KW-0812">Transmembrane</keyword>
<comment type="similarity">
    <text evidence="3 14">Belongs to the very long-chain fatty acids dehydratase HACD family.</text>
</comment>
<evidence type="ECO:0000256" key="11">
    <source>
        <dbReference type="ARBA" id="ARBA00023160"/>
    </source>
</evidence>
<dbReference type="Proteomes" id="UP000765509">
    <property type="component" value="Unassembled WGS sequence"/>
</dbReference>
<keyword evidence="7 14" id="KW-0276">Fatty acid metabolism</keyword>
<dbReference type="Pfam" id="PF04387">
    <property type="entry name" value="PTPLA"/>
    <property type="match status" value="1"/>
</dbReference>
<reference evidence="15" key="1">
    <citation type="submission" date="2021-03" db="EMBL/GenBank/DDBJ databases">
        <title>Draft genome sequence of rust myrtle Austropuccinia psidii MF-1, a brazilian biotype.</title>
        <authorList>
            <person name="Quecine M.C."/>
            <person name="Pachon D.M.R."/>
            <person name="Bonatelli M.L."/>
            <person name="Correr F.H."/>
            <person name="Franceschini L.M."/>
            <person name="Leite T.F."/>
            <person name="Margarido G.R.A."/>
            <person name="Almeida C.A."/>
            <person name="Ferrarezi J.A."/>
            <person name="Labate C.A."/>
        </authorList>
    </citation>
    <scope>NUCLEOTIDE SEQUENCE</scope>
    <source>
        <strain evidence="15">MF-1</strain>
    </source>
</reference>
<organism evidence="15 16">
    <name type="scientific">Austropuccinia psidii MF-1</name>
    <dbReference type="NCBI Taxonomy" id="1389203"/>
    <lineage>
        <taxon>Eukaryota</taxon>
        <taxon>Fungi</taxon>
        <taxon>Dikarya</taxon>
        <taxon>Basidiomycota</taxon>
        <taxon>Pucciniomycotina</taxon>
        <taxon>Pucciniomycetes</taxon>
        <taxon>Pucciniales</taxon>
        <taxon>Sphaerophragmiaceae</taxon>
        <taxon>Austropuccinia</taxon>
    </lineage>
</organism>
<feature type="transmembrane region" description="Helical" evidence="14">
    <location>
        <begin position="184"/>
        <end position="202"/>
    </location>
</feature>
<comment type="function">
    <text evidence="14">Catalyzes the third of the four reactions of the long-chain fatty acids elongation cycle. This endoplasmic reticulum-bound enzymatic process, allows the addition of two carbons to the chain of long- and very long-chain fatty acids/VLCFAs per cycle. This enzyme catalyzes the dehydration of the 3-hydroxyacyl-CoA intermediate into trans-2,3-enoyl-CoA, within each cycle of fatty acid elongation. Thereby, it participates to the production of VLCFAs of different chain lengths that are involved in multiple biological processes as precursors of membrane lipids and lipid mediators.</text>
</comment>
<dbReference type="PANTHER" id="PTHR11035:SF3">
    <property type="entry name" value="VERY-LONG-CHAIN (3R)-3-HYDROXYACYL-COA DEHYDRATASE"/>
    <property type="match status" value="1"/>
</dbReference>
<dbReference type="GO" id="GO:0042761">
    <property type="term" value="P:very long-chain fatty acid biosynthetic process"/>
    <property type="evidence" value="ECO:0007669"/>
    <property type="project" value="TreeGrafter"/>
</dbReference>
<evidence type="ECO:0000256" key="7">
    <source>
        <dbReference type="ARBA" id="ARBA00022832"/>
    </source>
</evidence>
<keyword evidence="10 14" id="KW-0472">Membrane</keyword>
<evidence type="ECO:0000256" key="8">
    <source>
        <dbReference type="ARBA" id="ARBA00022989"/>
    </source>
</evidence>